<accession>A0A3S5B784</accession>
<dbReference type="EMBL" id="CAAALY010250737">
    <property type="protein sequence ID" value="VEL35808.1"/>
    <property type="molecule type" value="Genomic_DNA"/>
</dbReference>
<proteinExistence type="predicted"/>
<gene>
    <name evidence="2" type="ORF">PXEA_LOCUS29248</name>
</gene>
<sequence>MTALTGDADSDASKTFEKVPSPLSDAGNHDNYYGRRLWTRYSFFLPFQPQLIQHLEHAKSVIMDKIKLEIQRLAWYSVSVFNEANRSDIVWLWRVLLGTFQNICPSAAAAAAADIAATTPYSRQLAPGGRVEESLSSIGASLPNPPGVRMTTSHSVATALASVAAIHLPSSMAAGLSNLASAVGGGNLTMDTTYSPNVYGARGGFSHQVNSICLGLGASGSSRRPIGSGSLYSSSATGGLLAAVNSLTGGPSGSSLAGNGASLISGTTSLCAANRLIGASGARETALGEFVPEHYLPVCMAAYVTVRDVFSLFLPLEGVPGAEDDIHQ</sequence>
<name>A0A3S5B784_9PLAT</name>
<evidence type="ECO:0000313" key="2">
    <source>
        <dbReference type="EMBL" id="VEL35808.1"/>
    </source>
</evidence>
<evidence type="ECO:0000313" key="3">
    <source>
        <dbReference type="Proteomes" id="UP000784294"/>
    </source>
</evidence>
<comment type="caution">
    <text evidence="2">The sequence shown here is derived from an EMBL/GenBank/DDBJ whole genome shotgun (WGS) entry which is preliminary data.</text>
</comment>
<keyword evidence="3" id="KW-1185">Reference proteome</keyword>
<feature type="region of interest" description="Disordered" evidence="1">
    <location>
        <begin position="1"/>
        <end position="22"/>
    </location>
</feature>
<evidence type="ECO:0000256" key="1">
    <source>
        <dbReference type="SAM" id="MobiDB-lite"/>
    </source>
</evidence>
<protein>
    <submittedName>
        <fullName evidence="2">Uncharacterized protein</fullName>
    </submittedName>
</protein>
<reference evidence="2" key="1">
    <citation type="submission" date="2018-11" db="EMBL/GenBank/DDBJ databases">
        <authorList>
            <consortium name="Pathogen Informatics"/>
        </authorList>
    </citation>
    <scope>NUCLEOTIDE SEQUENCE</scope>
</reference>
<dbReference type="Proteomes" id="UP000784294">
    <property type="component" value="Unassembled WGS sequence"/>
</dbReference>
<dbReference type="OrthoDB" id="6127067at2759"/>
<dbReference type="AlphaFoldDB" id="A0A3S5B784"/>
<organism evidence="2 3">
    <name type="scientific">Protopolystoma xenopodis</name>
    <dbReference type="NCBI Taxonomy" id="117903"/>
    <lineage>
        <taxon>Eukaryota</taxon>
        <taxon>Metazoa</taxon>
        <taxon>Spiralia</taxon>
        <taxon>Lophotrochozoa</taxon>
        <taxon>Platyhelminthes</taxon>
        <taxon>Monogenea</taxon>
        <taxon>Polyopisthocotylea</taxon>
        <taxon>Polystomatidea</taxon>
        <taxon>Polystomatidae</taxon>
        <taxon>Protopolystoma</taxon>
    </lineage>
</organism>